<accession>A0ABU8XW94</accession>
<protein>
    <recommendedName>
        <fullName evidence="3">Phasin family protein</fullName>
    </recommendedName>
</protein>
<proteinExistence type="predicted"/>
<gene>
    <name evidence="1" type="ORF">U1T56_20165</name>
</gene>
<dbReference type="RefSeq" id="WP_418161325.1">
    <property type="nucleotide sequence ID" value="NZ_JBBLZC010000028.1"/>
</dbReference>
<evidence type="ECO:0000313" key="1">
    <source>
        <dbReference type="EMBL" id="MEK0085475.1"/>
    </source>
</evidence>
<comment type="caution">
    <text evidence="1">The sequence shown here is derived from an EMBL/GenBank/DDBJ whole genome shotgun (WGS) entry which is preliminary data.</text>
</comment>
<sequence length="127" mass="14292">MAARAETSIDRDQRGVNLDSILAAQRRYLEGWAGASRIMADAMRTVVRRQVEFAESEMRAFWSERDAALREGPSRSGEPIERLCSFYERAFASFQEMSDIVLKAQSEAMQVFSDCAVASLEDMKKAA</sequence>
<keyword evidence="2" id="KW-1185">Reference proteome</keyword>
<reference evidence="1 2" key="1">
    <citation type="submission" date="2024-01" db="EMBL/GenBank/DDBJ databases">
        <title>Multi-omics insights into the function and evolution of sodium benzoate biodegradation pathways in Benzoatithermus flavus gen. nov., sp. nov. from hot spring.</title>
        <authorList>
            <person name="Hu C.-J."/>
            <person name="Li W.-J."/>
        </authorList>
    </citation>
    <scope>NUCLEOTIDE SEQUENCE [LARGE SCALE GENOMIC DNA]</scope>
    <source>
        <strain evidence="1 2">SYSU G07066</strain>
    </source>
</reference>
<organism evidence="1 2">
    <name type="scientific">Benzoatithermus flavus</name>
    <dbReference type="NCBI Taxonomy" id="3108223"/>
    <lineage>
        <taxon>Bacteria</taxon>
        <taxon>Pseudomonadati</taxon>
        <taxon>Pseudomonadota</taxon>
        <taxon>Alphaproteobacteria</taxon>
        <taxon>Geminicoccales</taxon>
        <taxon>Geminicoccaceae</taxon>
        <taxon>Benzoatithermus</taxon>
    </lineage>
</organism>
<dbReference type="Proteomes" id="UP001375743">
    <property type="component" value="Unassembled WGS sequence"/>
</dbReference>
<name>A0ABU8XW94_9PROT</name>
<dbReference type="EMBL" id="JBBLZC010000028">
    <property type="protein sequence ID" value="MEK0085475.1"/>
    <property type="molecule type" value="Genomic_DNA"/>
</dbReference>
<evidence type="ECO:0008006" key="3">
    <source>
        <dbReference type="Google" id="ProtNLM"/>
    </source>
</evidence>
<evidence type="ECO:0000313" key="2">
    <source>
        <dbReference type="Proteomes" id="UP001375743"/>
    </source>
</evidence>